<protein>
    <recommendedName>
        <fullName evidence="4">Small ribosomal subunit protein eS19</fullName>
    </recommendedName>
    <alternativeName>
        <fullName evidence="5">40S ribosomal protein S19</fullName>
    </alternativeName>
</protein>
<dbReference type="FunFam" id="1.10.10.10:FF:000118">
    <property type="entry name" value="40S ribosomal protein S19"/>
    <property type="match status" value="1"/>
</dbReference>
<dbReference type="Proteomes" id="UP000694429">
    <property type="component" value="Chromosome 1"/>
</dbReference>
<evidence type="ECO:0000313" key="10">
    <source>
        <dbReference type="Proteomes" id="UP000694429"/>
    </source>
</evidence>
<dbReference type="InterPro" id="IPR036388">
    <property type="entry name" value="WH-like_DNA-bd_sf"/>
</dbReference>
<evidence type="ECO:0000256" key="8">
    <source>
        <dbReference type="SAM" id="MobiDB-lite"/>
    </source>
</evidence>
<name>A0A8C0RBJ7_CANLF</name>
<dbReference type="InterPro" id="IPR018277">
    <property type="entry name" value="Ribosomal_eS19_CS"/>
</dbReference>
<keyword evidence="3" id="KW-0687">Ribonucleoprotein</keyword>
<dbReference type="Gene3D" id="1.10.10.10">
    <property type="entry name" value="Winged helix-like DNA-binding domain superfamily/Winged helix DNA-binding domain"/>
    <property type="match status" value="1"/>
</dbReference>
<proteinExistence type="inferred from homology"/>
<dbReference type="PANTHER" id="PTHR11710:SF0">
    <property type="entry name" value="40S RIBOSOMAL PROTEIN S19"/>
    <property type="match status" value="1"/>
</dbReference>
<reference evidence="9" key="1">
    <citation type="submission" date="2019-03" db="EMBL/GenBank/DDBJ databases">
        <authorList>
            <person name="Warren W.C."/>
            <person name="Johnson G.S."/>
        </authorList>
    </citation>
    <scope>NUCLEOTIDE SEQUENCE [LARGE SCALE GENOMIC DNA]</scope>
    <source>
        <strain evidence="9">Basenji</strain>
    </source>
</reference>
<dbReference type="Pfam" id="PF01090">
    <property type="entry name" value="Ribosomal_S19e"/>
    <property type="match status" value="1"/>
</dbReference>
<dbReference type="GO" id="GO:0006412">
    <property type="term" value="P:translation"/>
    <property type="evidence" value="ECO:0007669"/>
    <property type="project" value="InterPro"/>
</dbReference>
<dbReference type="Ensembl" id="ENSCAFT00030005671.1">
    <property type="protein sequence ID" value="ENSCAFP00030005047.1"/>
    <property type="gene ID" value="ENSCAFG00030003026.1"/>
</dbReference>
<comment type="function">
    <text evidence="6">Component of the small ribosomal subunit. The ribosome is a large ribonucleoprotein complex responsible for the synthesis of proteins in the cell. Required for pre-rRNA processing and maturation of 40S ribosomal subunits. Part of the small subunit (SSU) processome, first precursor of the small eukaryotic ribosomal subunit. During the assembly of the SSU processome in the nucleolus, many ribosome biogenesis factors, an RNA chaperone and ribosomal proteins associate with the nascent pre-rRNA and work in concert to generate RNA folding, modifications, rearrangements and cleavage as well as targeted degradation of pre-ribosomal RNA by the RNA exosome.</text>
</comment>
<organism evidence="9 10">
    <name type="scientific">Canis lupus familiaris</name>
    <name type="common">Dog</name>
    <name type="synonym">Canis familiaris</name>
    <dbReference type="NCBI Taxonomy" id="9615"/>
    <lineage>
        <taxon>Eukaryota</taxon>
        <taxon>Metazoa</taxon>
        <taxon>Chordata</taxon>
        <taxon>Craniata</taxon>
        <taxon>Vertebrata</taxon>
        <taxon>Euteleostomi</taxon>
        <taxon>Mammalia</taxon>
        <taxon>Eutheria</taxon>
        <taxon>Laurasiatheria</taxon>
        <taxon>Carnivora</taxon>
        <taxon>Caniformia</taxon>
        <taxon>Canidae</taxon>
        <taxon>Canis</taxon>
    </lineage>
</organism>
<dbReference type="GO" id="GO:1990904">
    <property type="term" value="C:ribonucleoprotein complex"/>
    <property type="evidence" value="ECO:0007669"/>
    <property type="project" value="UniProtKB-KW"/>
</dbReference>
<accession>A0A8C0RBJ7</accession>
<feature type="region of interest" description="Disordered" evidence="8">
    <location>
        <begin position="123"/>
        <end position="177"/>
    </location>
</feature>
<evidence type="ECO:0000256" key="6">
    <source>
        <dbReference type="ARBA" id="ARBA00045524"/>
    </source>
</evidence>
<dbReference type="OrthoDB" id="428974at2759"/>
<dbReference type="PANTHER" id="PTHR11710">
    <property type="entry name" value="40S RIBOSOMAL PROTEIN S19"/>
    <property type="match status" value="1"/>
</dbReference>
<dbReference type="InterPro" id="IPR036390">
    <property type="entry name" value="WH_DNA-bd_sf"/>
</dbReference>
<evidence type="ECO:0000256" key="1">
    <source>
        <dbReference type="ARBA" id="ARBA00010014"/>
    </source>
</evidence>
<keyword evidence="2" id="KW-0689">Ribosomal protein</keyword>
<dbReference type="SMART" id="SM01413">
    <property type="entry name" value="Ribosomal_S19e"/>
    <property type="match status" value="1"/>
</dbReference>
<dbReference type="PROSITE" id="PS00628">
    <property type="entry name" value="RIBOSOMAL_S19E"/>
    <property type="match status" value="1"/>
</dbReference>
<sequence>LLRRSRLRLFVPAPISSPPALPHSHCGRLDGDEAVSALTRVVRLLLLSRELVAERFSSLLHRWVPHHSSALTAPTSGTKSCFLPGRGGSPPWGRGQWSRPASLPTQVPLSFRHHRLLRRCSAPINANEATSPPPAQDRSSVSLRERKGWGGSTPPPPRAPGFSSASPPPRHTPSHLHGGEAAFALREAERLFWSRSRELSHLSRDSTPDLCARETPLLPFPWLAARRPHDAWSYCKRREPAGVRQSSGSLPQKSGKLKVPEWVDTVKLAKHKELAPYDENWFYTRAASTARHLYLRGGAGVGSMTKIYGGRQRNGVMPSHFSRGSKSVARRVLQALEGLKMVEKDQDGGRKLTPQGQRDLDRIAGQVRPGCGPGLVP</sequence>
<dbReference type="AlphaFoldDB" id="A0A8C0RBJ7"/>
<evidence type="ECO:0000256" key="3">
    <source>
        <dbReference type="ARBA" id="ARBA00023274"/>
    </source>
</evidence>
<evidence type="ECO:0000256" key="7">
    <source>
        <dbReference type="ARBA" id="ARBA00046747"/>
    </source>
</evidence>
<gene>
    <name evidence="9" type="primary">RPS19</name>
</gene>
<dbReference type="SUPFAM" id="SSF46785">
    <property type="entry name" value="Winged helix' DNA-binding domain"/>
    <property type="match status" value="1"/>
</dbReference>
<feature type="region of interest" description="Disordered" evidence="8">
    <location>
        <begin position="74"/>
        <end position="100"/>
    </location>
</feature>
<evidence type="ECO:0000313" key="9">
    <source>
        <dbReference type="Ensembl" id="ENSCAFP00030005047.1"/>
    </source>
</evidence>
<dbReference type="GO" id="GO:0003735">
    <property type="term" value="F:structural constituent of ribosome"/>
    <property type="evidence" value="ECO:0007669"/>
    <property type="project" value="InterPro"/>
</dbReference>
<comment type="similarity">
    <text evidence="1">Belongs to the eukaryotic ribosomal protein eS19 family.</text>
</comment>
<reference evidence="9" key="2">
    <citation type="submission" date="2025-08" db="UniProtKB">
        <authorList>
            <consortium name="Ensembl"/>
        </authorList>
    </citation>
    <scope>IDENTIFICATION</scope>
</reference>
<evidence type="ECO:0000256" key="5">
    <source>
        <dbReference type="ARBA" id="ARBA00035466"/>
    </source>
</evidence>
<dbReference type="InterPro" id="IPR001266">
    <property type="entry name" value="Ribosomal_eS19"/>
</dbReference>
<dbReference type="GO" id="GO:0005840">
    <property type="term" value="C:ribosome"/>
    <property type="evidence" value="ECO:0007669"/>
    <property type="project" value="UniProtKB-KW"/>
</dbReference>
<evidence type="ECO:0000256" key="2">
    <source>
        <dbReference type="ARBA" id="ARBA00022980"/>
    </source>
</evidence>
<comment type="subunit">
    <text evidence="7">Component of the small ribosomal subunit. Part of the small subunit (SSU) processome, composed of more than 70 proteins and the RNA chaperone small nucleolar RNA (snoRNA) U3. Interacts with RPS19BP1; the interaction is direct and mediates the integration of RPS19 in state post-A1. Interacts with RPS19BP1.</text>
</comment>
<evidence type="ECO:0000256" key="4">
    <source>
        <dbReference type="ARBA" id="ARBA00035143"/>
    </source>
</evidence>